<protein>
    <submittedName>
        <fullName evidence="7">AAA family ATPase</fullName>
    </submittedName>
</protein>
<evidence type="ECO:0000256" key="3">
    <source>
        <dbReference type="ARBA" id="ARBA00022806"/>
    </source>
</evidence>
<keyword evidence="2 5" id="KW-0378">Hydrolase</keyword>
<name>A0ABW9QPS7_9ACTN</name>
<evidence type="ECO:0000256" key="2">
    <source>
        <dbReference type="ARBA" id="ARBA00022801"/>
    </source>
</evidence>
<dbReference type="InterPro" id="IPR013986">
    <property type="entry name" value="DExx_box_DNA_helicase_dom_sf"/>
</dbReference>
<dbReference type="InterPro" id="IPR000212">
    <property type="entry name" value="DNA_helicase_UvrD/REP"/>
</dbReference>
<keyword evidence="4 5" id="KW-0067">ATP-binding</keyword>
<comment type="caution">
    <text evidence="7">The sequence shown here is derived from an EMBL/GenBank/DDBJ whole genome shotgun (WGS) entry which is preliminary data.</text>
</comment>
<feature type="domain" description="UvrD-like helicase ATP-binding" evidence="6">
    <location>
        <begin position="242"/>
        <end position="528"/>
    </location>
</feature>
<dbReference type="Gene3D" id="3.40.50.300">
    <property type="entry name" value="P-loop containing nucleotide triphosphate hydrolases"/>
    <property type="match status" value="2"/>
</dbReference>
<evidence type="ECO:0000313" key="7">
    <source>
        <dbReference type="EMBL" id="MST31446.1"/>
    </source>
</evidence>
<keyword evidence="3 5" id="KW-0347">Helicase</keyword>
<dbReference type="Pfam" id="PF08378">
    <property type="entry name" value="NERD"/>
    <property type="match status" value="1"/>
</dbReference>
<dbReference type="InterPro" id="IPR027417">
    <property type="entry name" value="P-loop_NTPase"/>
</dbReference>
<gene>
    <name evidence="7" type="ORF">GHK86_01695</name>
</gene>
<dbReference type="PANTHER" id="PTHR11070:SF45">
    <property type="entry name" value="DNA 3'-5' HELICASE"/>
    <property type="match status" value="1"/>
</dbReference>
<dbReference type="PANTHER" id="PTHR11070">
    <property type="entry name" value="UVRD / RECB / PCRA DNA HELICASE FAMILY MEMBER"/>
    <property type="match status" value="1"/>
</dbReference>
<organism evidence="7 8">
    <name type="scientific">Acidiferrimicrobium australe</name>
    <dbReference type="NCBI Taxonomy" id="2664430"/>
    <lineage>
        <taxon>Bacteria</taxon>
        <taxon>Bacillati</taxon>
        <taxon>Actinomycetota</taxon>
        <taxon>Acidimicrobiia</taxon>
        <taxon>Acidimicrobiales</taxon>
        <taxon>Acidimicrobiaceae</taxon>
        <taxon>Acidiferrimicrobium</taxon>
    </lineage>
</organism>
<proteinExistence type="predicted"/>
<evidence type="ECO:0000256" key="1">
    <source>
        <dbReference type="ARBA" id="ARBA00022741"/>
    </source>
</evidence>
<dbReference type="PROSITE" id="PS51198">
    <property type="entry name" value="UVRD_HELICASE_ATP_BIND"/>
    <property type="match status" value="1"/>
</dbReference>
<reference evidence="7 8" key="1">
    <citation type="submission" date="2019-11" db="EMBL/GenBank/DDBJ databases">
        <title>Acidiferrimicrobium australis gen. nov., sp. nov., an acidophilic and obligately heterotrophic, member of the Actinobacteria that catalyses dissimilatory oxido- reduction of iron isolated from metal-rich acidic water in Chile.</title>
        <authorList>
            <person name="Gonzalez D."/>
            <person name="Huber K."/>
            <person name="Hedrich S."/>
            <person name="Rojas-Villalobos C."/>
            <person name="Quatrini R."/>
            <person name="Dinamarca M.A."/>
            <person name="Schwarz A."/>
            <person name="Canales C."/>
            <person name="Nancucheo I."/>
        </authorList>
    </citation>
    <scope>NUCLEOTIDE SEQUENCE [LARGE SCALE GENOMIC DNA]</scope>
    <source>
        <strain evidence="7 8">USS-CCA1</strain>
    </source>
</reference>
<keyword evidence="8" id="KW-1185">Reference proteome</keyword>
<evidence type="ECO:0000256" key="4">
    <source>
        <dbReference type="ARBA" id="ARBA00022840"/>
    </source>
</evidence>
<sequence>MTLAGAADDHEAIAEAHARAAREHRRAARLYDVGGAGEDAVARVLSAAGVAFLRNRQRPSTRRGDIDFLVVAAAGVFVIDAKAWSDVTITTRGLARGQDDCSEELDAVGRQADEVEAALADLGDVGLAPRHVHPVLAFTRGRVGCHRAGRVLLVGIEQLLQVIGGHGCPLSAAQVSEVSARLAEAFPPYTERMAGAAVPVLRRRPRPRVEVGTQLAAFDVRELDLTELERAARLPIEAWMTWLAPTQLQYVRRQLNGPARLRGPAGTGKTVVALHRAAYLAERHPGRLLVTSFVKTLPRVQRNLYAALSPHTVDRVDFSGVHAVAREVLLRHRHLLRVDQKGAETAFNLAWIGADREALGRQGLDRSYWRDEIDRVIKGRGITTFEGYADLNRVGRRTAIDPRQRRAAWDLYVAYEGQLERRGVGDFADLLLIARDLVRADPADRPYRFVIADEIQDLPLVGVQLLHALVGDQPDGLTLVGDGQQSIYAGGFTLREAGINVVGRSVIFEVNYRNTRQVLDMAASFVAGEDFDDLDEGAPRGRIEGHRDGPPVRCESFPDRASRLGALVARILGDLAAGTPIDGMAVLARTRREAGEAATALRRAGLAVVDLGDYDGRQVDAVKTGTVARAKGLEFEAVYFLPADAEPADLEAEVAQRRRHEAFVALTRTRRWLWMGSVAPPSPAS</sequence>
<dbReference type="EMBL" id="WJHE01000070">
    <property type="protein sequence ID" value="MST31446.1"/>
    <property type="molecule type" value="Genomic_DNA"/>
</dbReference>
<dbReference type="InterPro" id="IPR014016">
    <property type="entry name" value="UvrD-like_ATP-bd"/>
</dbReference>
<feature type="binding site" evidence="5">
    <location>
        <begin position="263"/>
        <end position="270"/>
    </location>
    <ligand>
        <name>ATP</name>
        <dbReference type="ChEBI" id="CHEBI:30616"/>
    </ligand>
</feature>
<evidence type="ECO:0000313" key="8">
    <source>
        <dbReference type="Proteomes" id="UP000437736"/>
    </source>
</evidence>
<dbReference type="SUPFAM" id="SSF52540">
    <property type="entry name" value="P-loop containing nucleoside triphosphate hydrolases"/>
    <property type="match status" value="1"/>
</dbReference>
<evidence type="ECO:0000256" key="5">
    <source>
        <dbReference type="PROSITE-ProRule" id="PRU00560"/>
    </source>
</evidence>
<keyword evidence="1 5" id="KW-0547">Nucleotide-binding</keyword>
<dbReference type="InterPro" id="IPR011528">
    <property type="entry name" value="NERD"/>
</dbReference>
<dbReference type="Pfam" id="PF00580">
    <property type="entry name" value="UvrD-helicase"/>
    <property type="match status" value="1"/>
</dbReference>
<dbReference type="Proteomes" id="UP000437736">
    <property type="component" value="Unassembled WGS sequence"/>
</dbReference>
<dbReference type="Gene3D" id="1.10.10.160">
    <property type="match status" value="1"/>
</dbReference>
<evidence type="ECO:0000259" key="6">
    <source>
        <dbReference type="PROSITE" id="PS51198"/>
    </source>
</evidence>
<accession>A0ABW9QPS7</accession>